<keyword evidence="2" id="KW-0805">Transcription regulation</keyword>
<name>A0AAQ3MMJ7_VIGMU</name>
<keyword evidence="11" id="KW-1185">Reference proteome</keyword>
<dbReference type="Proteomes" id="UP001374535">
    <property type="component" value="Chromosome 10"/>
</dbReference>
<feature type="region of interest" description="Disordered" evidence="8">
    <location>
        <begin position="430"/>
        <end position="452"/>
    </location>
</feature>
<evidence type="ECO:0000256" key="4">
    <source>
        <dbReference type="ARBA" id="ARBA00023117"/>
    </source>
</evidence>
<organism evidence="10 11">
    <name type="scientific">Vigna mungo</name>
    <name type="common">Black gram</name>
    <name type="synonym">Phaseolus mungo</name>
    <dbReference type="NCBI Taxonomy" id="3915"/>
    <lineage>
        <taxon>Eukaryota</taxon>
        <taxon>Viridiplantae</taxon>
        <taxon>Streptophyta</taxon>
        <taxon>Embryophyta</taxon>
        <taxon>Tracheophyta</taxon>
        <taxon>Spermatophyta</taxon>
        <taxon>Magnoliopsida</taxon>
        <taxon>eudicotyledons</taxon>
        <taxon>Gunneridae</taxon>
        <taxon>Pentapetalae</taxon>
        <taxon>rosids</taxon>
        <taxon>fabids</taxon>
        <taxon>Fabales</taxon>
        <taxon>Fabaceae</taxon>
        <taxon>Papilionoideae</taxon>
        <taxon>50 kb inversion clade</taxon>
        <taxon>NPAAA clade</taxon>
        <taxon>indigoferoid/millettioid clade</taxon>
        <taxon>Phaseoleae</taxon>
        <taxon>Vigna</taxon>
    </lineage>
</organism>
<feature type="region of interest" description="Disordered" evidence="8">
    <location>
        <begin position="127"/>
        <end position="167"/>
    </location>
</feature>
<keyword evidence="3" id="KW-0175">Coiled coil</keyword>
<dbReference type="InterPro" id="IPR001487">
    <property type="entry name" value="Bromodomain"/>
</dbReference>
<dbReference type="PRINTS" id="PR00503">
    <property type="entry name" value="BROMODOMAIN"/>
</dbReference>
<dbReference type="GO" id="GO:0005634">
    <property type="term" value="C:nucleus"/>
    <property type="evidence" value="ECO:0007669"/>
    <property type="project" value="UniProtKB-SubCell"/>
</dbReference>
<dbReference type="EMBL" id="CP144691">
    <property type="protein sequence ID" value="WVY93651.1"/>
    <property type="molecule type" value="Genomic_DNA"/>
</dbReference>
<evidence type="ECO:0000256" key="5">
    <source>
        <dbReference type="ARBA" id="ARBA00023163"/>
    </source>
</evidence>
<dbReference type="InterPro" id="IPR037377">
    <property type="entry name" value="GTE_bromo"/>
</dbReference>
<evidence type="ECO:0000256" key="6">
    <source>
        <dbReference type="ARBA" id="ARBA00023242"/>
    </source>
</evidence>
<evidence type="ECO:0000313" key="11">
    <source>
        <dbReference type="Proteomes" id="UP001374535"/>
    </source>
</evidence>
<accession>A0AAQ3MMJ7</accession>
<dbReference type="SMART" id="SM00297">
    <property type="entry name" value="BROMO"/>
    <property type="match status" value="1"/>
</dbReference>
<evidence type="ECO:0000313" key="10">
    <source>
        <dbReference type="EMBL" id="WVY93651.1"/>
    </source>
</evidence>
<feature type="region of interest" description="Disordered" evidence="8">
    <location>
        <begin position="544"/>
        <end position="566"/>
    </location>
</feature>
<evidence type="ECO:0000256" key="8">
    <source>
        <dbReference type="SAM" id="MobiDB-lite"/>
    </source>
</evidence>
<dbReference type="PROSITE" id="PS50014">
    <property type="entry name" value="BROMODOMAIN_2"/>
    <property type="match status" value="1"/>
</dbReference>
<dbReference type="PANTHER" id="PTHR46136:SF19">
    <property type="entry name" value="TRANSCRIPTION FACTOR GTE12"/>
    <property type="match status" value="1"/>
</dbReference>
<dbReference type="CDD" id="cd05506">
    <property type="entry name" value="Bromo_plant1"/>
    <property type="match status" value="1"/>
</dbReference>
<protein>
    <recommendedName>
        <fullName evidence="9">Bromo domain-containing protein</fullName>
    </recommendedName>
</protein>
<dbReference type="InterPro" id="IPR052442">
    <property type="entry name" value="Env_Response_Regulator"/>
</dbReference>
<feature type="compositionally biased region" description="Basic and acidic residues" evidence="8">
    <location>
        <begin position="283"/>
        <end position="319"/>
    </location>
</feature>
<dbReference type="Gene3D" id="1.20.920.10">
    <property type="entry name" value="Bromodomain-like"/>
    <property type="match status" value="1"/>
</dbReference>
<feature type="compositionally biased region" description="Polar residues" evidence="8">
    <location>
        <begin position="137"/>
        <end position="147"/>
    </location>
</feature>
<dbReference type="SUPFAM" id="SSF47370">
    <property type="entry name" value="Bromodomain"/>
    <property type="match status" value="1"/>
</dbReference>
<dbReference type="PANTHER" id="PTHR46136">
    <property type="entry name" value="TRANSCRIPTION FACTOR GTE8"/>
    <property type="match status" value="1"/>
</dbReference>
<keyword evidence="4 7" id="KW-0103">Bromodomain</keyword>
<gene>
    <name evidence="10" type="ORF">V8G54_032739</name>
</gene>
<dbReference type="AlphaFoldDB" id="A0AAQ3MMJ7"/>
<evidence type="ECO:0000259" key="9">
    <source>
        <dbReference type="PROSITE" id="PS50014"/>
    </source>
</evidence>
<dbReference type="Pfam" id="PF00439">
    <property type="entry name" value="Bromodomain"/>
    <property type="match status" value="1"/>
</dbReference>
<dbReference type="InterPro" id="IPR036427">
    <property type="entry name" value="Bromodomain-like_sf"/>
</dbReference>
<reference evidence="10 11" key="1">
    <citation type="journal article" date="2023" name="Life. Sci Alliance">
        <title>Evolutionary insights into 3D genome organization and epigenetic landscape of Vigna mungo.</title>
        <authorList>
            <person name="Junaid A."/>
            <person name="Singh B."/>
            <person name="Bhatia S."/>
        </authorList>
    </citation>
    <scope>NUCLEOTIDE SEQUENCE [LARGE SCALE GENOMIC DNA]</scope>
    <source>
        <strain evidence="10">Urdbean</strain>
    </source>
</reference>
<keyword evidence="5" id="KW-0804">Transcription</keyword>
<comment type="subcellular location">
    <subcellularLocation>
        <location evidence="1">Nucleus</location>
    </subcellularLocation>
</comment>
<sequence>MKEVQKNEKDDSWRYPFGQYRKRKFRAGYLVGLLESATLPPRVDLREGLPSPLSFLSHAIQVICLSNLEHCLLEGRRTFVSEVRIFSFYSISMITTEIIAPSAKLKIKFSTKGMEVDFGAKREFGREVSHTDERRSFNSNGKSSGLNSHKRGQPDSNEGQKVKRHRVDRKESVHCSTILKSLMTHPYGWVFSKPVDPVALNIPDYFNIIKSPMDFGTIKAKLETNHYSGTEEFADDVRLTFSNAMTYNPPGNEVHLMAKDLRKIFDRKWKDLLRKLKCEDERSRSETETIKETSGRSLDTMHSRNKDPWPKKTHVSEKKGIHKSISPASKDVSVNVEAPKLSQIPCKFVEKDLHKGRKGNRDREQSAGSLKACSTACPVTCKCSTCGDTNCHCVIQSNSTQVSSDISSEGSEGRNLTAFGADTLRQGCLTKGSSPAEKKSDSDGTVSSLDSEHICPSSKHVTFTTDASSGEVWSTSMLPVQLSPKKALRAAMLKSRFADTILKAQQKTLLEHGDKGNPKKMQLEKERLERIQREERARIEAQIKTAEAAARTRAEEESRRRREKEREAARVAIEKMKRTVDIEHNIEIIRELERLSGCTLSYKAMGGRNGYKVALDTWDKPQFENPLERLGLFMKEEYVVEDEEFLNGAREEGEIFN</sequence>
<evidence type="ECO:0000256" key="2">
    <source>
        <dbReference type="ARBA" id="ARBA00023015"/>
    </source>
</evidence>
<feature type="region of interest" description="Disordered" evidence="8">
    <location>
        <begin position="283"/>
        <end position="327"/>
    </location>
</feature>
<evidence type="ECO:0000256" key="3">
    <source>
        <dbReference type="ARBA" id="ARBA00023054"/>
    </source>
</evidence>
<evidence type="ECO:0000256" key="1">
    <source>
        <dbReference type="ARBA" id="ARBA00004123"/>
    </source>
</evidence>
<proteinExistence type="predicted"/>
<evidence type="ECO:0000256" key="7">
    <source>
        <dbReference type="PROSITE-ProRule" id="PRU00035"/>
    </source>
</evidence>
<keyword evidence="6" id="KW-0539">Nucleus</keyword>
<feature type="domain" description="Bromo" evidence="9">
    <location>
        <begin position="183"/>
        <end position="255"/>
    </location>
</feature>
<feature type="compositionally biased region" description="Basic and acidic residues" evidence="8">
    <location>
        <begin position="550"/>
        <end position="566"/>
    </location>
</feature>
<feature type="compositionally biased region" description="Basic and acidic residues" evidence="8">
    <location>
        <begin position="127"/>
        <end position="136"/>
    </location>
</feature>